<dbReference type="Proteomes" id="UP000664203">
    <property type="component" value="Unassembled WGS sequence"/>
</dbReference>
<comment type="caution">
    <text evidence="2">The sequence shown here is derived from an EMBL/GenBank/DDBJ whole genome shotgun (WGS) entry which is preliminary data.</text>
</comment>
<dbReference type="EMBL" id="CAJPDR010000350">
    <property type="protein sequence ID" value="CAF9933251.1"/>
    <property type="molecule type" value="Genomic_DNA"/>
</dbReference>
<keyword evidence="3" id="KW-1185">Reference proteome</keyword>
<protein>
    <submittedName>
        <fullName evidence="2">Uncharacterized protein</fullName>
    </submittedName>
</protein>
<evidence type="ECO:0000313" key="2">
    <source>
        <dbReference type="EMBL" id="CAF9933251.1"/>
    </source>
</evidence>
<proteinExistence type="predicted"/>
<name>A0A8H3FVY8_9LECA</name>
<evidence type="ECO:0000313" key="3">
    <source>
        <dbReference type="Proteomes" id="UP000664203"/>
    </source>
</evidence>
<reference evidence="2" key="1">
    <citation type="submission" date="2021-03" db="EMBL/GenBank/DDBJ databases">
        <authorList>
            <person name="Tagirdzhanova G."/>
        </authorList>
    </citation>
    <scope>NUCLEOTIDE SEQUENCE</scope>
</reference>
<accession>A0A8H3FVY8</accession>
<feature type="region of interest" description="Disordered" evidence="1">
    <location>
        <begin position="1"/>
        <end position="23"/>
    </location>
</feature>
<gene>
    <name evidence="2" type="ORF">ALECFALPRED_005539</name>
</gene>
<sequence>MLNIIPPRQYSSAHSKSYPALSPTSRKNLQDALIDSNPKASPPPRTHPTIAFSDEAGLSPKLKHELQKALTDNNAWAHPDPNDRVAKKAWVDRNAKELYAAFAKASKAELSTCGYEKLGDRCAAKEGTARDLRFTLMGIFEKYGPLVMMYKGRDALGRQWVSGWKLAKTTSDGQFHLAVVMCVEEEDEDEAKNQAPVLDSSSLVGKDDENWVLIKREQERWFKELKP</sequence>
<organism evidence="2 3">
    <name type="scientific">Alectoria fallacina</name>
    <dbReference type="NCBI Taxonomy" id="1903189"/>
    <lineage>
        <taxon>Eukaryota</taxon>
        <taxon>Fungi</taxon>
        <taxon>Dikarya</taxon>
        <taxon>Ascomycota</taxon>
        <taxon>Pezizomycotina</taxon>
        <taxon>Lecanoromycetes</taxon>
        <taxon>OSLEUM clade</taxon>
        <taxon>Lecanoromycetidae</taxon>
        <taxon>Lecanorales</taxon>
        <taxon>Lecanorineae</taxon>
        <taxon>Parmeliaceae</taxon>
        <taxon>Alectoria</taxon>
    </lineage>
</organism>
<dbReference type="AlphaFoldDB" id="A0A8H3FVY8"/>
<evidence type="ECO:0000256" key="1">
    <source>
        <dbReference type="SAM" id="MobiDB-lite"/>
    </source>
</evidence>